<dbReference type="Proteomes" id="UP000271925">
    <property type="component" value="Unassembled WGS sequence"/>
</dbReference>
<evidence type="ECO:0000313" key="2">
    <source>
        <dbReference type="Proteomes" id="UP000271925"/>
    </source>
</evidence>
<sequence>MKSGKNILTLWVCVAALTGLGGCATKVYQLKPVSGEVAQIDGRSITKAEQDGIVVVASFERLDLQYVALDIEVKNKTDHPFDVNPADFQYTALDKDQHTVFITNSSPQKPLMFSAADPIREADQTGYNQEREVKRIKRAKVINTVLLVAAVASDVASSSSRSNQRPERWVQNRITHNNIYSAIQAKRMIDHGLFADRMQRYDYEAYRWKELSLKPTTLQPGQSVRGLVYLPMSREAKNMLVNYPVSDYESIMITFQQDWVNAKKGRN</sequence>
<keyword evidence="2" id="KW-1185">Reference proteome</keyword>
<dbReference type="AlphaFoldDB" id="A0A3P1C1D3"/>
<dbReference type="EMBL" id="RQJO01000007">
    <property type="protein sequence ID" value="RRB07029.1"/>
    <property type="molecule type" value="Genomic_DNA"/>
</dbReference>
<name>A0A3P1C1D3_9BACT</name>
<dbReference type="RefSeq" id="WP_124871200.1">
    <property type="nucleotide sequence ID" value="NZ_RQJO01000007.1"/>
</dbReference>
<protein>
    <submittedName>
        <fullName evidence="1">Uncharacterized protein</fullName>
    </submittedName>
</protein>
<comment type="caution">
    <text evidence="1">The sequence shown here is derived from an EMBL/GenBank/DDBJ whole genome shotgun (WGS) entry which is preliminary data.</text>
</comment>
<reference evidence="1 2" key="1">
    <citation type="submission" date="2018-11" db="EMBL/GenBank/DDBJ databases">
        <authorList>
            <person name="Zhou Z."/>
            <person name="Wang G."/>
        </authorList>
    </citation>
    <scope>NUCLEOTIDE SEQUENCE [LARGE SCALE GENOMIC DNA]</scope>
    <source>
        <strain evidence="1 2">KCTC52004</strain>
    </source>
</reference>
<organism evidence="1 2">
    <name type="scientific">Larkinella rosea</name>
    <dbReference type="NCBI Taxonomy" id="2025312"/>
    <lineage>
        <taxon>Bacteria</taxon>
        <taxon>Pseudomonadati</taxon>
        <taxon>Bacteroidota</taxon>
        <taxon>Cytophagia</taxon>
        <taxon>Cytophagales</taxon>
        <taxon>Spirosomataceae</taxon>
        <taxon>Larkinella</taxon>
    </lineage>
</organism>
<dbReference type="PROSITE" id="PS51257">
    <property type="entry name" value="PROKAR_LIPOPROTEIN"/>
    <property type="match status" value="1"/>
</dbReference>
<accession>A0A3P1C1D3</accession>
<dbReference type="OrthoDB" id="961887at2"/>
<proteinExistence type="predicted"/>
<evidence type="ECO:0000313" key="1">
    <source>
        <dbReference type="EMBL" id="RRB07029.1"/>
    </source>
</evidence>
<gene>
    <name evidence="1" type="ORF">EHT25_04395</name>
</gene>